<feature type="signal peptide" evidence="1">
    <location>
        <begin position="1"/>
        <end position="28"/>
    </location>
</feature>
<keyword evidence="4" id="KW-1185">Reference proteome</keyword>
<dbReference type="Proteomes" id="UP000317835">
    <property type="component" value="Chromosome"/>
</dbReference>
<evidence type="ECO:0000313" key="4">
    <source>
        <dbReference type="Proteomes" id="UP000317835"/>
    </source>
</evidence>
<evidence type="ECO:0000313" key="3">
    <source>
        <dbReference type="EMBL" id="QDV39070.1"/>
    </source>
</evidence>
<dbReference type="AlphaFoldDB" id="A0A518HE01"/>
<dbReference type="Pfam" id="PF07589">
    <property type="entry name" value="PEP-CTERM"/>
    <property type="match status" value="1"/>
</dbReference>
<dbReference type="NCBIfam" id="TIGR01167">
    <property type="entry name" value="LPXTG_anchor"/>
    <property type="match status" value="1"/>
</dbReference>
<dbReference type="EMBL" id="CP036426">
    <property type="protein sequence ID" value="QDV39070.1"/>
    <property type="molecule type" value="Genomic_DNA"/>
</dbReference>
<protein>
    <submittedName>
        <fullName evidence="3">PEP-CTERM motif protein</fullName>
    </submittedName>
</protein>
<dbReference type="NCBIfam" id="TIGR02595">
    <property type="entry name" value="PEP_CTERM"/>
    <property type="match status" value="1"/>
</dbReference>
<sequence precursor="true">MNRFHSLLTRTALLLAPLCPILSSPASATTVSLSVEAPGVQQSSFSNIVTEDFDSLSTGSTTLINSAVGTYSAAAPGGMIVSADAYGGAYQTQYLAVGNQSLPTTSITLDLAGPATYFGFYFGAIDALNTVDIFDGAELVASITRATILPLLGGDPDYFGNPNTGENTGEPYVYVNVVATSGTFDRVLFSNPSGTGLESDNHSVQVVPEPSSLAIAGIGLLGVGGATLRRRRRRKAG</sequence>
<gene>
    <name evidence="3" type="ORF">ElP_70330</name>
</gene>
<name>A0A518HE01_9BACT</name>
<evidence type="ECO:0000256" key="1">
    <source>
        <dbReference type="SAM" id="SignalP"/>
    </source>
</evidence>
<dbReference type="RefSeq" id="WP_197446595.1">
    <property type="nucleotide sequence ID" value="NZ_CP036426.1"/>
</dbReference>
<dbReference type="InterPro" id="IPR013424">
    <property type="entry name" value="Ice-binding_C"/>
</dbReference>
<dbReference type="KEGG" id="tpla:ElP_70330"/>
<feature type="chain" id="PRO_5022197648" evidence="1">
    <location>
        <begin position="29"/>
        <end position="237"/>
    </location>
</feature>
<evidence type="ECO:0000259" key="2">
    <source>
        <dbReference type="Pfam" id="PF07589"/>
    </source>
</evidence>
<organism evidence="3 4">
    <name type="scientific">Tautonia plasticadhaerens</name>
    <dbReference type="NCBI Taxonomy" id="2527974"/>
    <lineage>
        <taxon>Bacteria</taxon>
        <taxon>Pseudomonadati</taxon>
        <taxon>Planctomycetota</taxon>
        <taxon>Planctomycetia</taxon>
        <taxon>Isosphaerales</taxon>
        <taxon>Isosphaeraceae</taxon>
        <taxon>Tautonia</taxon>
    </lineage>
</organism>
<reference evidence="3 4" key="1">
    <citation type="submission" date="2019-02" db="EMBL/GenBank/DDBJ databases">
        <title>Deep-cultivation of Planctomycetes and their phenomic and genomic characterization uncovers novel biology.</title>
        <authorList>
            <person name="Wiegand S."/>
            <person name="Jogler M."/>
            <person name="Boedeker C."/>
            <person name="Pinto D."/>
            <person name="Vollmers J."/>
            <person name="Rivas-Marin E."/>
            <person name="Kohn T."/>
            <person name="Peeters S.H."/>
            <person name="Heuer A."/>
            <person name="Rast P."/>
            <person name="Oberbeckmann S."/>
            <person name="Bunk B."/>
            <person name="Jeske O."/>
            <person name="Meyerdierks A."/>
            <person name="Storesund J.E."/>
            <person name="Kallscheuer N."/>
            <person name="Luecker S."/>
            <person name="Lage O.M."/>
            <person name="Pohl T."/>
            <person name="Merkel B.J."/>
            <person name="Hornburger P."/>
            <person name="Mueller R.-W."/>
            <person name="Bruemmer F."/>
            <person name="Labrenz M."/>
            <person name="Spormann A.M."/>
            <person name="Op den Camp H."/>
            <person name="Overmann J."/>
            <person name="Amann R."/>
            <person name="Jetten M.S.M."/>
            <person name="Mascher T."/>
            <person name="Medema M.H."/>
            <person name="Devos D.P."/>
            <person name="Kaster A.-K."/>
            <person name="Ovreas L."/>
            <person name="Rohde M."/>
            <person name="Galperin M.Y."/>
            <person name="Jogler C."/>
        </authorList>
    </citation>
    <scope>NUCLEOTIDE SEQUENCE [LARGE SCALE GENOMIC DNA]</scope>
    <source>
        <strain evidence="3 4">ElP</strain>
    </source>
</reference>
<proteinExistence type="predicted"/>
<keyword evidence="1" id="KW-0732">Signal</keyword>
<feature type="domain" description="Ice-binding protein C-terminal" evidence="2">
    <location>
        <begin position="207"/>
        <end position="230"/>
    </location>
</feature>
<accession>A0A518HE01</accession>